<protein>
    <submittedName>
        <fullName evidence="1">Cyclic nucleotide-gated cation channel beta-1</fullName>
    </submittedName>
</protein>
<accession>A0A1D2MQJ0</accession>
<dbReference type="InterPro" id="IPR050866">
    <property type="entry name" value="CNG_cation_channel"/>
</dbReference>
<dbReference type="EMBL" id="LJIJ01000686">
    <property type="protein sequence ID" value="ODM95313.1"/>
    <property type="molecule type" value="Genomic_DNA"/>
</dbReference>
<gene>
    <name evidence="1" type="ORF">Ocin01_11369</name>
</gene>
<sequence length="73" mass="8698">MICVETFWELFRRLDTVLAHPHRARIFNTCLYMLYMIHCVACSYYALSTWEGIGATTWTFDGHGNAYGFYWFQ</sequence>
<dbReference type="PANTHER" id="PTHR45638:SF1">
    <property type="entry name" value="CYCLIC NUCLEOTIDE-GATED ION CHANNEL SUBUNIT B, ISOFORM A"/>
    <property type="match status" value="1"/>
</dbReference>
<dbReference type="OrthoDB" id="421226at2759"/>
<dbReference type="GO" id="GO:0005223">
    <property type="term" value="F:intracellularly cGMP-activated cation channel activity"/>
    <property type="evidence" value="ECO:0007669"/>
    <property type="project" value="TreeGrafter"/>
</dbReference>
<proteinExistence type="predicted"/>
<reference evidence="1 2" key="1">
    <citation type="journal article" date="2016" name="Genome Biol. Evol.">
        <title>Gene Family Evolution Reflects Adaptation to Soil Environmental Stressors in the Genome of the Collembolan Orchesella cincta.</title>
        <authorList>
            <person name="Faddeeva-Vakhrusheva A."/>
            <person name="Derks M.F."/>
            <person name="Anvar S.Y."/>
            <person name="Agamennone V."/>
            <person name="Suring W."/>
            <person name="Smit S."/>
            <person name="van Straalen N.M."/>
            <person name="Roelofs D."/>
        </authorList>
    </citation>
    <scope>NUCLEOTIDE SEQUENCE [LARGE SCALE GENOMIC DNA]</scope>
    <source>
        <tissue evidence="1">Mixed pool</tissue>
    </source>
</reference>
<dbReference type="STRING" id="48709.A0A1D2MQJ0"/>
<dbReference type="GO" id="GO:0017071">
    <property type="term" value="C:intracellular cyclic nucleotide activated cation channel complex"/>
    <property type="evidence" value="ECO:0007669"/>
    <property type="project" value="TreeGrafter"/>
</dbReference>
<dbReference type="Proteomes" id="UP000094527">
    <property type="component" value="Unassembled WGS sequence"/>
</dbReference>
<dbReference type="GO" id="GO:0044877">
    <property type="term" value="F:protein-containing complex binding"/>
    <property type="evidence" value="ECO:0007669"/>
    <property type="project" value="TreeGrafter"/>
</dbReference>
<dbReference type="PANTHER" id="PTHR45638">
    <property type="entry name" value="CYCLIC NUCLEOTIDE-GATED CATION CHANNEL SUBUNIT A"/>
    <property type="match status" value="1"/>
</dbReference>
<dbReference type="GO" id="GO:0030553">
    <property type="term" value="F:cGMP binding"/>
    <property type="evidence" value="ECO:0007669"/>
    <property type="project" value="TreeGrafter"/>
</dbReference>
<keyword evidence="2" id="KW-1185">Reference proteome</keyword>
<dbReference type="GO" id="GO:0005886">
    <property type="term" value="C:plasma membrane"/>
    <property type="evidence" value="ECO:0007669"/>
    <property type="project" value="TreeGrafter"/>
</dbReference>
<name>A0A1D2MQJ0_ORCCI</name>
<organism evidence="1 2">
    <name type="scientific">Orchesella cincta</name>
    <name type="common">Springtail</name>
    <name type="synonym">Podura cincta</name>
    <dbReference type="NCBI Taxonomy" id="48709"/>
    <lineage>
        <taxon>Eukaryota</taxon>
        <taxon>Metazoa</taxon>
        <taxon>Ecdysozoa</taxon>
        <taxon>Arthropoda</taxon>
        <taxon>Hexapoda</taxon>
        <taxon>Collembola</taxon>
        <taxon>Entomobryomorpha</taxon>
        <taxon>Entomobryoidea</taxon>
        <taxon>Orchesellidae</taxon>
        <taxon>Orchesellinae</taxon>
        <taxon>Orchesella</taxon>
    </lineage>
</organism>
<comment type="caution">
    <text evidence="1">The sequence shown here is derived from an EMBL/GenBank/DDBJ whole genome shotgun (WGS) entry which is preliminary data.</text>
</comment>
<evidence type="ECO:0000313" key="2">
    <source>
        <dbReference type="Proteomes" id="UP000094527"/>
    </source>
</evidence>
<dbReference type="GO" id="GO:0005222">
    <property type="term" value="F:intracellularly cAMP-activated cation channel activity"/>
    <property type="evidence" value="ECO:0007669"/>
    <property type="project" value="TreeGrafter"/>
</dbReference>
<dbReference type="AlphaFoldDB" id="A0A1D2MQJ0"/>
<evidence type="ECO:0000313" key="1">
    <source>
        <dbReference type="EMBL" id="ODM95313.1"/>
    </source>
</evidence>